<evidence type="ECO:0000313" key="2">
    <source>
        <dbReference type="EMBL" id="KAL3289513.1"/>
    </source>
</evidence>
<keyword evidence="3" id="KW-1185">Reference proteome</keyword>
<organism evidence="2 3">
    <name type="scientific">Cryptolaemus montrouzieri</name>
    <dbReference type="NCBI Taxonomy" id="559131"/>
    <lineage>
        <taxon>Eukaryota</taxon>
        <taxon>Metazoa</taxon>
        <taxon>Ecdysozoa</taxon>
        <taxon>Arthropoda</taxon>
        <taxon>Hexapoda</taxon>
        <taxon>Insecta</taxon>
        <taxon>Pterygota</taxon>
        <taxon>Neoptera</taxon>
        <taxon>Endopterygota</taxon>
        <taxon>Coleoptera</taxon>
        <taxon>Polyphaga</taxon>
        <taxon>Cucujiformia</taxon>
        <taxon>Coccinelloidea</taxon>
        <taxon>Coccinellidae</taxon>
        <taxon>Scymninae</taxon>
        <taxon>Scymnini</taxon>
        <taxon>Cryptolaemus</taxon>
    </lineage>
</organism>
<evidence type="ECO:0000313" key="3">
    <source>
        <dbReference type="Proteomes" id="UP001516400"/>
    </source>
</evidence>
<protein>
    <submittedName>
        <fullName evidence="2">Uncharacterized protein</fullName>
    </submittedName>
</protein>
<dbReference type="EMBL" id="JABFTP020000186">
    <property type="protein sequence ID" value="KAL3289513.1"/>
    <property type="molecule type" value="Genomic_DNA"/>
</dbReference>
<accession>A0ABD2PEV3</accession>
<evidence type="ECO:0000256" key="1">
    <source>
        <dbReference type="SAM" id="MobiDB-lite"/>
    </source>
</evidence>
<name>A0ABD2PEV3_9CUCU</name>
<dbReference type="AlphaFoldDB" id="A0ABD2PEV3"/>
<sequence length="100" mass="11413">MLNGIAEGPRIVRGLQETEDPAVMVESCTIYENKRVRIMDTFGIRISGFPIKKHKNEVSTLSDTRDTRVGPSSNGKAQNRPSFYWDKETKSTREVFEFSE</sequence>
<dbReference type="Proteomes" id="UP001516400">
    <property type="component" value="Unassembled WGS sequence"/>
</dbReference>
<proteinExistence type="predicted"/>
<reference evidence="2 3" key="1">
    <citation type="journal article" date="2021" name="BMC Biol.">
        <title>Horizontally acquired antibacterial genes associated with adaptive radiation of ladybird beetles.</title>
        <authorList>
            <person name="Li H.S."/>
            <person name="Tang X.F."/>
            <person name="Huang Y.H."/>
            <person name="Xu Z.Y."/>
            <person name="Chen M.L."/>
            <person name="Du X.Y."/>
            <person name="Qiu B.Y."/>
            <person name="Chen P.T."/>
            <person name="Zhang W."/>
            <person name="Slipinski A."/>
            <person name="Escalona H.E."/>
            <person name="Waterhouse R.M."/>
            <person name="Zwick A."/>
            <person name="Pang H."/>
        </authorList>
    </citation>
    <scope>NUCLEOTIDE SEQUENCE [LARGE SCALE GENOMIC DNA]</scope>
    <source>
        <strain evidence="2">SYSU2018</strain>
    </source>
</reference>
<feature type="compositionally biased region" description="Polar residues" evidence="1">
    <location>
        <begin position="70"/>
        <end position="81"/>
    </location>
</feature>
<gene>
    <name evidence="2" type="ORF">HHI36_022930</name>
</gene>
<feature type="region of interest" description="Disordered" evidence="1">
    <location>
        <begin position="55"/>
        <end position="84"/>
    </location>
</feature>
<comment type="caution">
    <text evidence="2">The sequence shown here is derived from an EMBL/GenBank/DDBJ whole genome shotgun (WGS) entry which is preliminary data.</text>
</comment>